<accession>A0A0E3M923</accession>
<dbReference type="GO" id="GO:0004177">
    <property type="term" value="F:aminopeptidase activity"/>
    <property type="evidence" value="ECO:0007669"/>
    <property type="project" value="UniProtKB-KW"/>
</dbReference>
<dbReference type="PANTHER" id="PTHR22946:SF12">
    <property type="entry name" value="CONIDIAL PIGMENT BIOSYNTHESIS PROTEIN AYG1 (AFU_ORTHOLOGUE AFUA_2G17550)"/>
    <property type="match status" value="1"/>
</dbReference>
<protein>
    <submittedName>
        <fullName evidence="2">Dipeptidyl aminopeptidase/acylaminoacyl-peptidase related protein</fullName>
    </submittedName>
</protein>
<dbReference type="Gene3D" id="1.20.1440.110">
    <property type="entry name" value="acylaminoacyl peptidase"/>
    <property type="match status" value="1"/>
</dbReference>
<dbReference type="InterPro" id="IPR050261">
    <property type="entry name" value="FrsA_esterase"/>
</dbReference>
<dbReference type="Pfam" id="PF06500">
    <property type="entry name" value="FrsA-like"/>
    <property type="match status" value="1"/>
</dbReference>
<gene>
    <name evidence="2" type="ORF">CSCA_3422</name>
</gene>
<keyword evidence="1" id="KW-0378">Hydrolase</keyword>
<dbReference type="KEGG" id="csq:CSCA_3422"/>
<name>A0A0E3M923_CLOSL</name>
<proteinExistence type="predicted"/>
<dbReference type="InterPro" id="IPR029058">
    <property type="entry name" value="AB_hydrolase_fold"/>
</dbReference>
<organism evidence="2 3">
    <name type="scientific">Clostridium scatologenes</name>
    <dbReference type="NCBI Taxonomy" id="1548"/>
    <lineage>
        <taxon>Bacteria</taxon>
        <taxon>Bacillati</taxon>
        <taxon>Bacillota</taxon>
        <taxon>Clostridia</taxon>
        <taxon>Eubacteriales</taxon>
        <taxon>Clostridiaceae</taxon>
        <taxon>Clostridium</taxon>
    </lineage>
</organism>
<dbReference type="Gene3D" id="3.40.50.1820">
    <property type="entry name" value="alpha/beta hydrolase"/>
    <property type="match status" value="1"/>
</dbReference>
<evidence type="ECO:0000256" key="1">
    <source>
        <dbReference type="ARBA" id="ARBA00022801"/>
    </source>
</evidence>
<dbReference type="SUPFAM" id="SSF53474">
    <property type="entry name" value="alpha/beta-Hydrolases"/>
    <property type="match status" value="1"/>
</dbReference>
<dbReference type="RefSeq" id="WP_029160366.1">
    <property type="nucleotide sequence ID" value="NZ_CP009933.1"/>
</dbReference>
<keyword evidence="2" id="KW-0031">Aminopeptidase</keyword>
<reference evidence="2 3" key="1">
    <citation type="journal article" date="2015" name="J. Biotechnol.">
        <title>Complete genome sequence of a malodorant-producing acetogen, Clostridium scatologenes ATCC 25775(T).</title>
        <authorList>
            <person name="Zhu Z."/>
            <person name="Guo T."/>
            <person name="Zheng H."/>
            <person name="Song T."/>
            <person name="Ouyang P."/>
            <person name="Xie J."/>
        </authorList>
    </citation>
    <scope>NUCLEOTIDE SEQUENCE [LARGE SCALE GENOMIC DNA]</scope>
    <source>
        <strain evidence="2 3">ATCC 25775</strain>
    </source>
</reference>
<dbReference type="InterPro" id="IPR010520">
    <property type="entry name" value="FrsA-like"/>
</dbReference>
<sequence length="400" mass="44762">MSILFKDDQFDFQVLRLLGETAYCAADIGEVVSTSNRITEGDYESWCDEWTKTAERLHSIGNQAYTEGHLVSARKAYLRASNYYRTAEFFLHENPNSEKIEKLFNASTECFSKVMELNNPVIKSVMVPYEGTTLPAHYYQLNDTNEPKPVLILLTGFDGTKEEFYGLAMTALEHGMNCLAIEGPGQGEVVKKQNLYFRYDYEAIVTPAVDHLLANEEVDPEKIVLWGESFGGYLAPRAAAFEHRLAACIANSGIYDFLGGGIKGLGLARKKILTIAKKNPETLNKKLYEIIKKSPEFRWKISQGMYVFGCSTPAEFVIAAEKYVMKGISENIKCPTLIVDTDDDGLIDSQAKPLYDVLTCRKDYMLFTGKEGAGAHCQCGAKLIGNERIFSWIEDILSGK</sequence>
<dbReference type="EMBL" id="CP009933">
    <property type="protein sequence ID" value="AKA70547.1"/>
    <property type="molecule type" value="Genomic_DNA"/>
</dbReference>
<dbReference type="Proteomes" id="UP000033115">
    <property type="component" value="Chromosome"/>
</dbReference>
<dbReference type="PANTHER" id="PTHR22946">
    <property type="entry name" value="DIENELACTONE HYDROLASE DOMAIN-CONTAINING PROTEIN-RELATED"/>
    <property type="match status" value="1"/>
</dbReference>
<dbReference type="AlphaFoldDB" id="A0A0E3M923"/>
<dbReference type="HOGENOM" id="CLU_034451_1_0_9"/>
<evidence type="ECO:0000313" key="3">
    <source>
        <dbReference type="Proteomes" id="UP000033115"/>
    </source>
</evidence>
<keyword evidence="3" id="KW-1185">Reference proteome</keyword>
<evidence type="ECO:0000313" key="2">
    <source>
        <dbReference type="EMBL" id="AKA70547.1"/>
    </source>
</evidence>
<keyword evidence="2" id="KW-0645">Protease</keyword>
<dbReference type="STRING" id="1548.CSCA_3422"/>